<accession>A0ACB9BPY2</accession>
<organism evidence="1 2">
    <name type="scientific">Cichorium intybus</name>
    <name type="common">Chicory</name>
    <dbReference type="NCBI Taxonomy" id="13427"/>
    <lineage>
        <taxon>Eukaryota</taxon>
        <taxon>Viridiplantae</taxon>
        <taxon>Streptophyta</taxon>
        <taxon>Embryophyta</taxon>
        <taxon>Tracheophyta</taxon>
        <taxon>Spermatophyta</taxon>
        <taxon>Magnoliopsida</taxon>
        <taxon>eudicotyledons</taxon>
        <taxon>Gunneridae</taxon>
        <taxon>Pentapetalae</taxon>
        <taxon>asterids</taxon>
        <taxon>campanulids</taxon>
        <taxon>Asterales</taxon>
        <taxon>Asteraceae</taxon>
        <taxon>Cichorioideae</taxon>
        <taxon>Cichorieae</taxon>
        <taxon>Cichoriinae</taxon>
        <taxon>Cichorium</taxon>
    </lineage>
</organism>
<reference evidence="1 2" key="2">
    <citation type="journal article" date="2022" name="Mol. Ecol. Resour.">
        <title>The genomes of chicory, endive, great burdock and yacon provide insights into Asteraceae paleo-polyploidization history and plant inulin production.</title>
        <authorList>
            <person name="Fan W."/>
            <person name="Wang S."/>
            <person name="Wang H."/>
            <person name="Wang A."/>
            <person name="Jiang F."/>
            <person name="Liu H."/>
            <person name="Zhao H."/>
            <person name="Xu D."/>
            <person name="Zhang Y."/>
        </authorList>
    </citation>
    <scope>NUCLEOTIDE SEQUENCE [LARGE SCALE GENOMIC DNA]</scope>
    <source>
        <strain evidence="2">cv. Punajuju</strain>
        <tissue evidence="1">Leaves</tissue>
    </source>
</reference>
<dbReference type="Proteomes" id="UP001055811">
    <property type="component" value="Linkage Group LG06"/>
</dbReference>
<sequence>MIGMLVASSRIKFPSYSPWKKKKNALVMERPTPTVSCWDCKKAPNSNTKQQQSSNLNGLMRSNHLNQLDDAWKCNFFPEESFAVELIRIWMDKKITTKAETNIS</sequence>
<protein>
    <submittedName>
        <fullName evidence="1">Uncharacterized protein</fullName>
    </submittedName>
</protein>
<gene>
    <name evidence="1" type="ORF">L2E82_35858</name>
</gene>
<name>A0ACB9BPY2_CICIN</name>
<evidence type="ECO:0000313" key="2">
    <source>
        <dbReference type="Proteomes" id="UP001055811"/>
    </source>
</evidence>
<reference evidence="2" key="1">
    <citation type="journal article" date="2022" name="Mol. Ecol. Resour.">
        <title>The genomes of chicory, endive, great burdock and yacon provide insights into Asteraceae palaeo-polyploidization history and plant inulin production.</title>
        <authorList>
            <person name="Fan W."/>
            <person name="Wang S."/>
            <person name="Wang H."/>
            <person name="Wang A."/>
            <person name="Jiang F."/>
            <person name="Liu H."/>
            <person name="Zhao H."/>
            <person name="Xu D."/>
            <person name="Zhang Y."/>
        </authorList>
    </citation>
    <scope>NUCLEOTIDE SEQUENCE [LARGE SCALE GENOMIC DNA]</scope>
    <source>
        <strain evidence="2">cv. Punajuju</strain>
    </source>
</reference>
<dbReference type="EMBL" id="CM042014">
    <property type="protein sequence ID" value="KAI3724093.1"/>
    <property type="molecule type" value="Genomic_DNA"/>
</dbReference>
<evidence type="ECO:0000313" key="1">
    <source>
        <dbReference type="EMBL" id="KAI3724093.1"/>
    </source>
</evidence>
<proteinExistence type="predicted"/>
<comment type="caution">
    <text evidence="1">The sequence shown here is derived from an EMBL/GenBank/DDBJ whole genome shotgun (WGS) entry which is preliminary data.</text>
</comment>
<keyword evidence="2" id="KW-1185">Reference proteome</keyword>